<dbReference type="EMBL" id="KB377019">
    <property type="protein sequence ID" value="EMC87323.1"/>
    <property type="molecule type" value="Genomic_DNA"/>
</dbReference>
<organism evidence="2">
    <name type="scientific">Columba livia</name>
    <name type="common">Rock dove</name>
    <dbReference type="NCBI Taxonomy" id="8932"/>
    <lineage>
        <taxon>Eukaryota</taxon>
        <taxon>Metazoa</taxon>
        <taxon>Chordata</taxon>
        <taxon>Craniata</taxon>
        <taxon>Vertebrata</taxon>
        <taxon>Euteleostomi</taxon>
        <taxon>Archelosauria</taxon>
        <taxon>Archosauria</taxon>
        <taxon>Dinosauria</taxon>
        <taxon>Saurischia</taxon>
        <taxon>Theropoda</taxon>
        <taxon>Coelurosauria</taxon>
        <taxon>Aves</taxon>
        <taxon>Neognathae</taxon>
        <taxon>Neoaves</taxon>
        <taxon>Columbimorphae</taxon>
        <taxon>Columbiformes</taxon>
        <taxon>Columbidae</taxon>
        <taxon>Columba</taxon>
    </lineage>
</organism>
<reference evidence="2" key="1">
    <citation type="journal article" date="2013" name="Science">
        <title>Genomic diversity and evolution of the head crest in the rock pigeon.</title>
        <authorList>
            <person name="Shapiro M.D."/>
            <person name="Kronenberg Z."/>
            <person name="Li C."/>
            <person name="Domyan E.T."/>
            <person name="Pan H."/>
            <person name="Campbell M."/>
            <person name="Tan H."/>
            <person name="Huff C.D."/>
            <person name="Hu H."/>
            <person name="Vickrey A.I."/>
            <person name="Nielsen S.C."/>
            <person name="Stringham S.A."/>
            <person name="Hu H."/>
            <person name="Willerslev E."/>
            <person name="Gilbert M.T."/>
            <person name="Yandell M."/>
            <person name="Zhang G."/>
            <person name="Wang J."/>
        </authorList>
    </citation>
    <scope>NUCLEOTIDE SEQUENCE [LARGE SCALE GENOMIC DNA]</scope>
    <source>
        <tissue evidence="2">Blood</tissue>
    </source>
</reference>
<dbReference type="AlphaFoldDB" id="R7VXE2"/>
<feature type="compositionally biased region" description="Basic residues" evidence="1">
    <location>
        <begin position="60"/>
        <end position="73"/>
    </location>
</feature>
<feature type="region of interest" description="Disordered" evidence="1">
    <location>
        <begin position="56"/>
        <end position="86"/>
    </location>
</feature>
<gene>
    <name evidence="2" type="ORF">A306_03993</name>
</gene>
<proteinExistence type="predicted"/>
<evidence type="ECO:0000256" key="1">
    <source>
        <dbReference type="SAM" id="MobiDB-lite"/>
    </source>
</evidence>
<accession>R7VXE2</accession>
<evidence type="ECO:0000313" key="2">
    <source>
        <dbReference type="EMBL" id="EMC87323.1"/>
    </source>
</evidence>
<sequence length="129" mass="14873">MVSWLQPELPNPLQPAWRPFCRKPRLSRRDFLHRTQPPFPFPGSEPEPRLVTPVDIKPPGAHHNRVSQQRRRCLPAGSRAGGRQRCRPAPAPALWAGSEACSACGPFRSVYVSLLSMDLYYRYWLMYLY</sequence>
<protein>
    <submittedName>
        <fullName evidence="2">Uncharacterized protein</fullName>
    </submittedName>
</protein>
<name>R7VXE2_COLLI</name>